<sequence>MPILTIPINSIIRIQKRAFKPASGSNDGFPLPGLRHTKSIFKDAQRTVRIFHLQQDRLPSEKENGMSLINVDIPCLGVESNKTKNARINKEFSEKAETLYTDILNLLKKAKISLGNIEAEKSRVWEIKWTCELIHIHVYGLRFWFDSNKKDMESLRGKSKDLEGGNTDSERICTQLYEWIEVLVRTLMQLDFDYFCFGNASGTDADTKELPVP</sequence>
<gene>
    <name evidence="1" type="ORF">BJ508DRAFT_380126</name>
</gene>
<organism evidence="1 2">
    <name type="scientific">Ascobolus immersus RN42</name>
    <dbReference type="NCBI Taxonomy" id="1160509"/>
    <lineage>
        <taxon>Eukaryota</taxon>
        <taxon>Fungi</taxon>
        <taxon>Dikarya</taxon>
        <taxon>Ascomycota</taxon>
        <taxon>Pezizomycotina</taxon>
        <taxon>Pezizomycetes</taxon>
        <taxon>Pezizales</taxon>
        <taxon>Ascobolaceae</taxon>
        <taxon>Ascobolus</taxon>
    </lineage>
</organism>
<dbReference type="EMBL" id="ML119766">
    <property type="protein sequence ID" value="RPA75325.1"/>
    <property type="molecule type" value="Genomic_DNA"/>
</dbReference>
<proteinExistence type="predicted"/>
<name>A0A3N4HND0_ASCIM</name>
<accession>A0A3N4HND0</accession>
<dbReference type="Proteomes" id="UP000275078">
    <property type="component" value="Unassembled WGS sequence"/>
</dbReference>
<evidence type="ECO:0000313" key="1">
    <source>
        <dbReference type="EMBL" id="RPA75325.1"/>
    </source>
</evidence>
<reference evidence="1 2" key="1">
    <citation type="journal article" date="2018" name="Nat. Ecol. Evol.">
        <title>Pezizomycetes genomes reveal the molecular basis of ectomycorrhizal truffle lifestyle.</title>
        <authorList>
            <person name="Murat C."/>
            <person name="Payen T."/>
            <person name="Noel B."/>
            <person name="Kuo A."/>
            <person name="Morin E."/>
            <person name="Chen J."/>
            <person name="Kohler A."/>
            <person name="Krizsan K."/>
            <person name="Balestrini R."/>
            <person name="Da Silva C."/>
            <person name="Montanini B."/>
            <person name="Hainaut M."/>
            <person name="Levati E."/>
            <person name="Barry K.W."/>
            <person name="Belfiori B."/>
            <person name="Cichocki N."/>
            <person name="Clum A."/>
            <person name="Dockter R.B."/>
            <person name="Fauchery L."/>
            <person name="Guy J."/>
            <person name="Iotti M."/>
            <person name="Le Tacon F."/>
            <person name="Lindquist E.A."/>
            <person name="Lipzen A."/>
            <person name="Malagnac F."/>
            <person name="Mello A."/>
            <person name="Molinier V."/>
            <person name="Miyauchi S."/>
            <person name="Poulain J."/>
            <person name="Riccioni C."/>
            <person name="Rubini A."/>
            <person name="Sitrit Y."/>
            <person name="Splivallo R."/>
            <person name="Traeger S."/>
            <person name="Wang M."/>
            <person name="Zifcakova L."/>
            <person name="Wipf D."/>
            <person name="Zambonelli A."/>
            <person name="Paolocci F."/>
            <person name="Nowrousian M."/>
            <person name="Ottonello S."/>
            <person name="Baldrian P."/>
            <person name="Spatafora J.W."/>
            <person name="Henrissat B."/>
            <person name="Nagy L.G."/>
            <person name="Aury J.M."/>
            <person name="Wincker P."/>
            <person name="Grigoriev I.V."/>
            <person name="Bonfante P."/>
            <person name="Martin F.M."/>
        </authorList>
    </citation>
    <scope>NUCLEOTIDE SEQUENCE [LARGE SCALE GENOMIC DNA]</scope>
    <source>
        <strain evidence="1 2">RN42</strain>
    </source>
</reference>
<keyword evidence="2" id="KW-1185">Reference proteome</keyword>
<dbReference type="AlphaFoldDB" id="A0A3N4HND0"/>
<protein>
    <submittedName>
        <fullName evidence="1">Uncharacterized protein</fullName>
    </submittedName>
</protein>
<evidence type="ECO:0000313" key="2">
    <source>
        <dbReference type="Proteomes" id="UP000275078"/>
    </source>
</evidence>